<dbReference type="InterPro" id="IPR007110">
    <property type="entry name" value="Ig-like_dom"/>
</dbReference>
<proteinExistence type="predicted"/>
<comment type="subcellular location">
    <subcellularLocation>
        <location evidence="1">Membrane</location>
        <topology evidence="1">Single-pass membrane protein</topology>
    </subcellularLocation>
</comment>
<keyword evidence="2" id="KW-0812">Transmembrane</keyword>
<sequence>MAHVPVLIVCLLIAGGASCIRMVMLDIPTAANSGESIELSCIYELETDRLYSIKWYKNDIEFYRYVPNDWPPGQFLPLPGVRVDLSKSGQRSVYLRNVDLNSTGTYRCEVSAEAPSFQSVEAERDMNVMVLPTEGPRISGGQTKYNVGDTVAINCTSAKSKPAATLRWYINDNELGADFDTEYSTTLHEDGLETSSLSLRFVARNRHFVGAQMRLKCTASISRLYSMSDEEMFVGQQQASPLEIAENESMEKPFKSSDNTKGKLGKKELQTSTSGGSSLDLCSWILLFCILSVHLKIT</sequence>
<dbReference type="PROSITE" id="PS50835">
    <property type="entry name" value="IG_LIKE"/>
    <property type="match status" value="2"/>
</dbReference>
<dbReference type="Pfam" id="PF08205">
    <property type="entry name" value="C2-set_2"/>
    <property type="match status" value="1"/>
</dbReference>
<evidence type="ECO:0000259" key="8">
    <source>
        <dbReference type="PROSITE" id="PS50835"/>
    </source>
</evidence>
<feature type="signal peptide" evidence="7">
    <location>
        <begin position="1"/>
        <end position="19"/>
    </location>
</feature>
<dbReference type="Proteomes" id="UP000827092">
    <property type="component" value="Unassembled WGS sequence"/>
</dbReference>
<evidence type="ECO:0000313" key="9">
    <source>
        <dbReference type="EMBL" id="KAG8199239.1"/>
    </source>
</evidence>
<dbReference type="InterPro" id="IPR003599">
    <property type="entry name" value="Ig_sub"/>
</dbReference>
<keyword evidence="5" id="KW-1015">Disulfide bond</keyword>
<keyword evidence="3" id="KW-1133">Transmembrane helix</keyword>
<evidence type="ECO:0000256" key="5">
    <source>
        <dbReference type="ARBA" id="ARBA00023157"/>
    </source>
</evidence>
<dbReference type="InterPro" id="IPR013106">
    <property type="entry name" value="Ig_V-set"/>
</dbReference>
<feature type="region of interest" description="Disordered" evidence="6">
    <location>
        <begin position="244"/>
        <end position="276"/>
    </location>
</feature>
<dbReference type="FunFam" id="2.60.40.10:FF:000437">
    <property type="entry name" value="Beat-IIIc, isoform A"/>
    <property type="match status" value="1"/>
</dbReference>
<name>A0AAV6VU42_9ARAC</name>
<organism evidence="9 10">
    <name type="scientific">Oedothorax gibbosus</name>
    <dbReference type="NCBI Taxonomy" id="931172"/>
    <lineage>
        <taxon>Eukaryota</taxon>
        <taxon>Metazoa</taxon>
        <taxon>Ecdysozoa</taxon>
        <taxon>Arthropoda</taxon>
        <taxon>Chelicerata</taxon>
        <taxon>Arachnida</taxon>
        <taxon>Araneae</taxon>
        <taxon>Araneomorphae</taxon>
        <taxon>Entelegynae</taxon>
        <taxon>Araneoidea</taxon>
        <taxon>Linyphiidae</taxon>
        <taxon>Erigoninae</taxon>
        <taxon>Oedothorax</taxon>
    </lineage>
</organism>
<dbReference type="Pfam" id="PF07686">
    <property type="entry name" value="V-set"/>
    <property type="match status" value="1"/>
</dbReference>
<keyword evidence="10" id="KW-1185">Reference proteome</keyword>
<dbReference type="EMBL" id="JAFNEN010000029">
    <property type="protein sequence ID" value="KAG8199239.1"/>
    <property type="molecule type" value="Genomic_DNA"/>
</dbReference>
<dbReference type="Gene3D" id="2.60.40.10">
    <property type="entry name" value="Immunoglobulins"/>
    <property type="match status" value="2"/>
</dbReference>
<gene>
    <name evidence="9" type="ORF">JTE90_003666</name>
</gene>
<protein>
    <recommendedName>
        <fullName evidence="8">Ig-like domain-containing protein</fullName>
    </recommendedName>
</protein>
<keyword evidence="4" id="KW-0472">Membrane</keyword>
<evidence type="ECO:0000256" key="7">
    <source>
        <dbReference type="SAM" id="SignalP"/>
    </source>
</evidence>
<dbReference type="InterPro" id="IPR013783">
    <property type="entry name" value="Ig-like_fold"/>
</dbReference>
<feature type="domain" description="Ig-like" evidence="8">
    <location>
        <begin position="5"/>
        <end position="127"/>
    </location>
</feature>
<dbReference type="PANTHER" id="PTHR21261">
    <property type="entry name" value="BEAT PROTEIN"/>
    <property type="match status" value="1"/>
</dbReference>
<dbReference type="InterPro" id="IPR036179">
    <property type="entry name" value="Ig-like_dom_sf"/>
</dbReference>
<accession>A0AAV6VU42</accession>
<keyword evidence="7" id="KW-0732">Signal</keyword>
<dbReference type="SUPFAM" id="SSF48726">
    <property type="entry name" value="Immunoglobulin"/>
    <property type="match status" value="2"/>
</dbReference>
<evidence type="ECO:0000256" key="1">
    <source>
        <dbReference type="ARBA" id="ARBA00004167"/>
    </source>
</evidence>
<evidence type="ECO:0000313" key="10">
    <source>
        <dbReference type="Proteomes" id="UP000827092"/>
    </source>
</evidence>
<dbReference type="SMART" id="SM00409">
    <property type="entry name" value="IG"/>
    <property type="match status" value="1"/>
</dbReference>
<evidence type="ECO:0000256" key="3">
    <source>
        <dbReference type="ARBA" id="ARBA00022989"/>
    </source>
</evidence>
<dbReference type="GO" id="GO:0016020">
    <property type="term" value="C:membrane"/>
    <property type="evidence" value="ECO:0007669"/>
    <property type="project" value="UniProtKB-SubCell"/>
</dbReference>
<reference evidence="9 10" key="1">
    <citation type="journal article" date="2022" name="Nat. Ecol. Evol.">
        <title>A masculinizing supergene underlies an exaggerated male reproductive morph in a spider.</title>
        <authorList>
            <person name="Hendrickx F."/>
            <person name="De Corte Z."/>
            <person name="Sonet G."/>
            <person name="Van Belleghem S.M."/>
            <person name="Kostlbacher S."/>
            <person name="Vangestel C."/>
        </authorList>
    </citation>
    <scope>NUCLEOTIDE SEQUENCE [LARGE SCALE GENOMIC DNA]</scope>
    <source>
        <strain evidence="9">W744_W776</strain>
    </source>
</reference>
<feature type="compositionally biased region" description="Basic and acidic residues" evidence="6">
    <location>
        <begin position="249"/>
        <end position="269"/>
    </location>
</feature>
<dbReference type="AlphaFoldDB" id="A0AAV6VU42"/>
<evidence type="ECO:0000256" key="6">
    <source>
        <dbReference type="SAM" id="MobiDB-lite"/>
    </source>
</evidence>
<comment type="caution">
    <text evidence="9">The sequence shown here is derived from an EMBL/GenBank/DDBJ whole genome shotgun (WGS) entry which is preliminary data.</text>
</comment>
<dbReference type="PANTHER" id="PTHR21261:SF15">
    <property type="entry name" value="BEATEN PATH IIIA, ISOFORM D-RELATED"/>
    <property type="match status" value="1"/>
</dbReference>
<dbReference type="InterPro" id="IPR013162">
    <property type="entry name" value="CD80_C2-set"/>
</dbReference>
<evidence type="ECO:0000256" key="2">
    <source>
        <dbReference type="ARBA" id="ARBA00022692"/>
    </source>
</evidence>
<evidence type="ECO:0000256" key="4">
    <source>
        <dbReference type="ARBA" id="ARBA00023136"/>
    </source>
</evidence>
<feature type="chain" id="PRO_5043709020" description="Ig-like domain-containing protein" evidence="7">
    <location>
        <begin position="20"/>
        <end position="298"/>
    </location>
</feature>
<feature type="domain" description="Ig-like" evidence="8">
    <location>
        <begin position="136"/>
        <end position="228"/>
    </location>
</feature>